<evidence type="ECO:0000256" key="1">
    <source>
        <dbReference type="SAM" id="SignalP"/>
    </source>
</evidence>
<reference evidence="2" key="1">
    <citation type="journal article" date="2012" name="J. Microbiol. Biotechnol.">
        <title>Ramlibacter ginsenosidimutans sp. nov., with ginsenoside-converting activity.</title>
        <authorList>
            <person name="Wang L."/>
            <person name="An D.S."/>
            <person name="Kim S.G."/>
            <person name="Jin F.X."/>
            <person name="Kim S.C."/>
            <person name="Lee S.T."/>
            <person name="Im W.T."/>
        </authorList>
    </citation>
    <scope>NUCLEOTIDE SEQUENCE</scope>
    <source>
        <strain evidence="2">KACC 17527</strain>
    </source>
</reference>
<accession>A0A934TPG2</accession>
<evidence type="ECO:0000313" key="2">
    <source>
        <dbReference type="EMBL" id="MBK6004933.1"/>
    </source>
</evidence>
<dbReference type="EMBL" id="JAEPWM010000001">
    <property type="protein sequence ID" value="MBK6004933.1"/>
    <property type="molecule type" value="Genomic_DNA"/>
</dbReference>
<protein>
    <recommendedName>
        <fullName evidence="4">DUF4189 domain-containing protein</fullName>
    </recommendedName>
</protein>
<reference evidence="2" key="2">
    <citation type="submission" date="2021-01" db="EMBL/GenBank/DDBJ databases">
        <authorList>
            <person name="Kang M."/>
        </authorList>
    </citation>
    <scope>NUCLEOTIDE SEQUENCE</scope>
    <source>
        <strain evidence="2">KACC 17527</strain>
    </source>
</reference>
<dbReference type="AlphaFoldDB" id="A0A934TPG2"/>
<dbReference type="RefSeq" id="WP_201166301.1">
    <property type="nucleotide sequence ID" value="NZ_JAEPWM010000001.1"/>
</dbReference>
<comment type="caution">
    <text evidence="2">The sequence shown here is derived from an EMBL/GenBank/DDBJ whole genome shotgun (WGS) entry which is preliminary data.</text>
</comment>
<dbReference type="Proteomes" id="UP000630528">
    <property type="component" value="Unassembled WGS sequence"/>
</dbReference>
<name>A0A934TPG2_9BURK</name>
<evidence type="ECO:0000313" key="3">
    <source>
        <dbReference type="Proteomes" id="UP000630528"/>
    </source>
</evidence>
<keyword evidence="1" id="KW-0732">Signal</keyword>
<feature type="chain" id="PRO_5036698235" description="DUF4189 domain-containing protein" evidence="1">
    <location>
        <begin position="21"/>
        <end position="373"/>
    </location>
</feature>
<dbReference type="PROSITE" id="PS51257">
    <property type="entry name" value="PROKAR_LIPOPROTEIN"/>
    <property type="match status" value="1"/>
</dbReference>
<feature type="signal peptide" evidence="1">
    <location>
        <begin position="1"/>
        <end position="20"/>
    </location>
</feature>
<evidence type="ECO:0008006" key="4">
    <source>
        <dbReference type="Google" id="ProtNLM"/>
    </source>
</evidence>
<sequence length="373" mass="39788">MRGIRRVVFLAFGVAVAVLASGCASVAGGNTQKMAVQVRTADGAAVEGAECSLTNDKGNWHVRAPGDTTVVRSYNAMQVRCERVSLPQGIVSVESGVRAAMFGNILIGGAIGAMVDHTSGAAYEYPEQVRVVMGRTSTFTLPRGTAPGGYEPAPSGFAAVQEVDVVPHLSERGREAYRDWLKRPQPRAFALSPEGHYASIWGTRPPDATLPSDPKERALVVCERRAKKPCQLYAVNDKVVWEAQTAAARPVLTSASSAALVPAAPATVSTTSTVVARAQPGFIASGYAAVEDVDALPYLSDRGRAEYREWLLRPTPKAFAISEKGHWWAAWSLSPKDASMPTDPNERALVACQRNAGIPCKLYAVNGSVVWKP</sequence>
<proteinExistence type="predicted"/>
<organism evidence="2 3">
    <name type="scientific">Ramlibacter ginsenosidimutans</name>
    <dbReference type="NCBI Taxonomy" id="502333"/>
    <lineage>
        <taxon>Bacteria</taxon>
        <taxon>Pseudomonadati</taxon>
        <taxon>Pseudomonadota</taxon>
        <taxon>Betaproteobacteria</taxon>
        <taxon>Burkholderiales</taxon>
        <taxon>Comamonadaceae</taxon>
        <taxon>Ramlibacter</taxon>
    </lineage>
</organism>
<gene>
    <name evidence="2" type="ORF">JJB11_02410</name>
</gene>
<keyword evidence="3" id="KW-1185">Reference proteome</keyword>